<sequence length="410" mass="45579">NVIVVSACARDVSAGTRLLTRRVDRFTGRRRCFHDQMDGTTPSTKSRPPFRPTCRNNPEDLPPLGDYQRFLEEHRRYYDSARKTHEAVVASTTDAASKRHCGCLERSDRASGLGRQWVSSTALEGTVRRTNTDRKVAVVRRRLRVAATTPRPFRDGAAVSSDPLEAKAQHFSEKTTKTSGVQEVVPADDAQRSGGNKRRGEVPCTVDVGIKDETPKLKIPRLDVEKSGTAGTRDACEVNAKPQASAALNTKSKGTGARKPTGRGQRRRSTSVKDARAVDARKIRLKSSSSVLARLTSRMAYVDRHRKCFEPETYSDWPRRRATPSKTRNRKAVTDKITRGRLTRKKECARKIDFASPAPDPVPTFSAVQASGTKDVARMGGVRGFLARALHFVIYFLVPRAYRFVTSAFH</sequence>
<accession>A0A131Z883</accession>
<proteinExistence type="predicted"/>
<evidence type="ECO:0000313" key="2">
    <source>
        <dbReference type="EMBL" id="JAP87507.1"/>
    </source>
</evidence>
<feature type="region of interest" description="Disordered" evidence="1">
    <location>
        <begin position="241"/>
        <end position="273"/>
    </location>
</feature>
<feature type="region of interest" description="Disordered" evidence="1">
    <location>
        <begin position="34"/>
        <end position="64"/>
    </location>
</feature>
<feature type="compositionally biased region" description="Basic residues" evidence="1">
    <location>
        <begin position="260"/>
        <end position="270"/>
    </location>
</feature>
<name>A0A131Z883_RHIAP</name>
<protein>
    <submittedName>
        <fullName evidence="2">Uncharacterized protein</fullName>
    </submittedName>
</protein>
<reference evidence="2" key="1">
    <citation type="journal article" date="2016" name="Ticks Tick Borne Dis.">
        <title>De novo assembly and annotation of the salivary gland transcriptome of Rhipicephalus appendiculatus male and female ticks during blood feeding.</title>
        <authorList>
            <person name="de Castro M.H."/>
            <person name="de Klerk D."/>
            <person name="Pienaar R."/>
            <person name="Latif A.A."/>
            <person name="Rees D.J."/>
            <person name="Mans B.J."/>
        </authorList>
    </citation>
    <scope>NUCLEOTIDE SEQUENCE</scope>
    <source>
        <tissue evidence="2">Salivary glands</tissue>
    </source>
</reference>
<organism evidence="2">
    <name type="scientific">Rhipicephalus appendiculatus</name>
    <name type="common">Brown ear tick</name>
    <dbReference type="NCBI Taxonomy" id="34631"/>
    <lineage>
        <taxon>Eukaryota</taxon>
        <taxon>Metazoa</taxon>
        <taxon>Ecdysozoa</taxon>
        <taxon>Arthropoda</taxon>
        <taxon>Chelicerata</taxon>
        <taxon>Arachnida</taxon>
        <taxon>Acari</taxon>
        <taxon>Parasitiformes</taxon>
        <taxon>Ixodida</taxon>
        <taxon>Ixodoidea</taxon>
        <taxon>Ixodidae</taxon>
        <taxon>Rhipicephalinae</taxon>
        <taxon>Rhipicephalus</taxon>
        <taxon>Rhipicephalus</taxon>
    </lineage>
</organism>
<feature type="non-terminal residue" evidence="2">
    <location>
        <position position="1"/>
    </location>
</feature>
<dbReference type="AlphaFoldDB" id="A0A131Z883"/>
<evidence type="ECO:0000256" key="1">
    <source>
        <dbReference type="SAM" id="MobiDB-lite"/>
    </source>
</evidence>
<dbReference type="EMBL" id="GEDV01001050">
    <property type="protein sequence ID" value="JAP87507.1"/>
    <property type="molecule type" value="Transcribed_RNA"/>
</dbReference>